<reference evidence="2 3" key="1">
    <citation type="submission" date="2015-12" db="EMBL/GenBank/DDBJ databases">
        <title>Haloprofundus marisrubri gen. nov., sp. nov., an extremely halophilic archaeon isolated from the Discovery deep brine-seawater interface in the Red Sea.</title>
        <authorList>
            <person name="Zhang G."/>
            <person name="Stingl U."/>
            <person name="Rashid M."/>
        </authorList>
    </citation>
    <scope>NUCLEOTIDE SEQUENCE [LARGE SCALE GENOMIC DNA]</scope>
    <source>
        <strain evidence="2 3">SB9</strain>
    </source>
</reference>
<organism evidence="2 3">
    <name type="scientific">Haloprofundus marisrubri</name>
    <dbReference type="NCBI Taxonomy" id="1514971"/>
    <lineage>
        <taxon>Archaea</taxon>
        <taxon>Methanobacteriati</taxon>
        <taxon>Methanobacteriota</taxon>
        <taxon>Stenosarchaea group</taxon>
        <taxon>Halobacteria</taxon>
        <taxon>Halobacteriales</taxon>
        <taxon>Haloferacaceae</taxon>
        <taxon>Haloprofundus</taxon>
    </lineage>
</organism>
<dbReference type="Proteomes" id="UP000054387">
    <property type="component" value="Unassembled WGS sequence"/>
</dbReference>
<evidence type="ECO:0000313" key="3">
    <source>
        <dbReference type="Proteomes" id="UP000054387"/>
    </source>
</evidence>
<gene>
    <name evidence="2" type="ORF">AUR64_02035</name>
</gene>
<evidence type="ECO:0000256" key="1">
    <source>
        <dbReference type="SAM" id="MobiDB-lite"/>
    </source>
</evidence>
<accession>A0A0W1R3A9</accession>
<dbReference type="Pfam" id="PF01663">
    <property type="entry name" value="Phosphodiest"/>
    <property type="match status" value="1"/>
</dbReference>
<dbReference type="OrthoDB" id="198670at2157"/>
<dbReference type="RefSeq" id="WP_058583472.1">
    <property type="nucleotide sequence ID" value="NZ_LOPU01000038.1"/>
</dbReference>
<dbReference type="Gene3D" id="3.40.720.10">
    <property type="entry name" value="Alkaline Phosphatase, subunit A"/>
    <property type="match status" value="2"/>
</dbReference>
<evidence type="ECO:0000313" key="2">
    <source>
        <dbReference type="EMBL" id="KTG07832.1"/>
    </source>
</evidence>
<dbReference type="GO" id="GO:0016787">
    <property type="term" value="F:hydrolase activity"/>
    <property type="evidence" value="ECO:0007669"/>
    <property type="project" value="UniProtKB-ARBA"/>
</dbReference>
<name>A0A0W1R3A9_9EURY</name>
<dbReference type="InterPro" id="IPR017850">
    <property type="entry name" value="Alkaline_phosphatase_core_sf"/>
</dbReference>
<sequence>MHSDSSTRAFVLGLDGVPWGMLQSWIDDGHLPNFKRLTDEGASGSLESTRPASTPLAWPSIATGVWPDKHGLYDFQRLTEDYRREMYTSSDLSRPALWEMLSPSVVANVPMTYPATNIDGKMVTGMLTPGFNDRFTSPQSLSEEIQDEIPDYIIGMRYADYHNRKDEFPDAIENLATQRRKLLSKLMKEDDWRLFFFVFTAPDRLQHLIWDEETLLTHYRLLDTILGDVLRYVEEREANLYVVSDHGFGPIDQYACANTLLEQEGFLVRKQDKKRGALQRFGLTKQRIEETLGAVNLDIDTVARHLPDRFVDSVADQVPGDHALYDADFSKTEAFVHGSGHVFINAVDRFDEGIVPRERVPEVKARLMDLFENYTDPKTGDHPFEVFDGDEIYDDDEQSADIVLEGQPGYEVRASLSKEVCIDSSHLEASHRPEGIFFAWGENIAPGATVDGATVVDVAPTLLHALGEPVPEGTDGRVLLEAFESESEAASRSVEYAPYSEVGRGDAEEEDFSGVEDRLKGLGYME</sequence>
<dbReference type="STRING" id="1514971.AUR64_02035"/>
<keyword evidence="3" id="KW-1185">Reference proteome</keyword>
<dbReference type="AlphaFoldDB" id="A0A0W1R3A9"/>
<dbReference type="EMBL" id="LOPU01000038">
    <property type="protein sequence ID" value="KTG07832.1"/>
    <property type="molecule type" value="Genomic_DNA"/>
</dbReference>
<proteinExistence type="predicted"/>
<protein>
    <submittedName>
        <fullName evidence="2">Phosphodiesterase</fullName>
    </submittedName>
</protein>
<feature type="region of interest" description="Disordered" evidence="1">
    <location>
        <begin position="486"/>
        <end position="526"/>
    </location>
</feature>
<dbReference type="InterPro" id="IPR002591">
    <property type="entry name" value="Phosphodiest/P_Trfase"/>
</dbReference>
<dbReference type="SUPFAM" id="SSF53649">
    <property type="entry name" value="Alkaline phosphatase-like"/>
    <property type="match status" value="1"/>
</dbReference>
<dbReference type="PANTHER" id="PTHR10151">
    <property type="entry name" value="ECTONUCLEOTIDE PYROPHOSPHATASE/PHOSPHODIESTERASE"/>
    <property type="match status" value="1"/>
</dbReference>
<comment type="caution">
    <text evidence="2">The sequence shown here is derived from an EMBL/GenBank/DDBJ whole genome shotgun (WGS) entry which is preliminary data.</text>
</comment>
<feature type="compositionally biased region" description="Low complexity" evidence="1">
    <location>
        <begin position="488"/>
        <end position="497"/>
    </location>
</feature>
<dbReference type="PANTHER" id="PTHR10151:SF120">
    <property type="entry name" value="BIS(5'-ADENOSYL)-TRIPHOSPHATASE"/>
    <property type="match status" value="1"/>
</dbReference>